<dbReference type="Pfam" id="PF00696">
    <property type="entry name" value="AA_kinase"/>
    <property type="match status" value="1"/>
</dbReference>
<dbReference type="RefSeq" id="WP_004582158.1">
    <property type="nucleotide sequence ID" value="NZ_AP028878.1"/>
</dbReference>
<proteinExistence type="inferred from homology"/>
<dbReference type="NCBIfam" id="TIGR00746">
    <property type="entry name" value="arcC"/>
    <property type="match status" value="1"/>
</dbReference>
<evidence type="ECO:0000256" key="4">
    <source>
        <dbReference type="NCBIfam" id="TIGR00746"/>
    </source>
</evidence>
<dbReference type="HOGENOM" id="CLU_076278_0_1_6"/>
<protein>
    <recommendedName>
        <fullName evidence="4 5">Carbamate kinase</fullName>
    </recommendedName>
</protein>
<evidence type="ECO:0000256" key="2">
    <source>
        <dbReference type="ARBA" id="ARBA00022679"/>
    </source>
</evidence>
<keyword evidence="8" id="KW-1185">Reference proteome</keyword>
<accession>N6WSC6</accession>
<dbReference type="PRINTS" id="PR01469">
    <property type="entry name" value="CARBMTKINASE"/>
</dbReference>
<dbReference type="PANTHER" id="PTHR30409">
    <property type="entry name" value="CARBAMATE KINASE"/>
    <property type="match status" value="1"/>
</dbReference>
<dbReference type="STRING" id="626887.J057_21115"/>
<evidence type="ECO:0000313" key="7">
    <source>
        <dbReference type="EMBL" id="ENO13937.1"/>
    </source>
</evidence>
<dbReference type="InterPro" id="IPR003964">
    <property type="entry name" value="Carb_kinase"/>
</dbReference>
<name>N6WSC6_9GAMM</name>
<dbReference type="GO" id="GO:0019546">
    <property type="term" value="P:L-arginine deiminase pathway"/>
    <property type="evidence" value="ECO:0007669"/>
    <property type="project" value="TreeGrafter"/>
</dbReference>
<evidence type="ECO:0000256" key="5">
    <source>
        <dbReference type="PIRNR" id="PIRNR000723"/>
    </source>
</evidence>
<dbReference type="GO" id="GO:0005829">
    <property type="term" value="C:cytosol"/>
    <property type="evidence" value="ECO:0007669"/>
    <property type="project" value="TreeGrafter"/>
</dbReference>
<organism evidence="7 8">
    <name type="scientific">Marinobacter nanhaiticus D15-8W</name>
    <dbReference type="NCBI Taxonomy" id="626887"/>
    <lineage>
        <taxon>Bacteria</taxon>
        <taxon>Pseudomonadati</taxon>
        <taxon>Pseudomonadota</taxon>
        <taxon>Gammaproteobacteria</taxon>
        <taxon>Pseudomonadales</taxon>
        <taxon>Marinobacteraceae</taxon>
        <taxon>Marinobacter</taxon>
    </lineage>
</organism>
<evidence type="ECO:0000256" key="1">
    <source>
        <dbReference type="ARBA" id="ARBA00011066"/>
    </source>
</evidence>
<dbReference type="EMBL" id="APLQ01000014">
    <property type="protein sequence ID" value="ENO13937.1"/>
    <property type="molecule type" value="Genomic_DNA"/>
</dbReference>
<dbReference type="CDD" id="cd04235">
    <property type="entry name" value="AAK_CK"/>
    <property type="match status" value="1"/>
</dbReference>
<dbReference type="eggNOG" id="COG0549">
    <property type="taxonomic scope" value="Bacteria"/>
</dbReference>
<dbReference type="GO" id="GO:0008804">
    <property type="term" value="F:carbamate kinase activity"/>
    <property type="evidence" value="ECO:0007669"/>
    <property type="project" value="UniProtKB-UniRule"/>
</dbReference>
<comment type="caution">
    <text evidence="7">The sequence shown here is derived from an EMBL/GenBank/DDBJ whole genome shotgun (WGS) entry which is preliminary data.</text>
</comment>
<dbReference type="Proteomes" id="UP000013165">
    <property type="component" value="Unassembled WGS sequence"/>
</dbReference>
<dbReference type="FunFam" id="3.40.1160.10:FF:000007">
    <property type="entry name" value="Carbamate kinase"/>
    <property type="match status" value="1"/>
</dbReference>
<dbReference type="PANTHER" id="PTHR30409:SF1">
    <property type="entry name" value="CARBAMATE KINASE-RELATED"/>
    <property type="match status" value="1"/>
</dbReference>
<dbReference type="PIRSF" id="PIRSF000723">
    <property type="entry name" value="Carbamate_kin"/>
    <property type="match status" value="1"/>
</dbReference>
<dbReference type="OrthoDB" id="9766717at2"/>
<evidence type="ECO:0000256" key="3">
    <source>
        <dbReference type="ARBA" id="ARBA00022777"/>
    </source>
</evidence>
<gene>
    <name evidence="7" type="primary">arcC</name>
    <name evidence="7" type="ORF">J057_21115</name>
</gene>
<reference evidence="7 8" key="1">
    <citation type="journal article" date="2013" name="Genome Announc.">
        <title>Genome Sequence of the Polycyclic Aromatic Hydrocarbon-Degrading Bacterium Strain Marinobacter nanhaiticus D15-8WT.</title>
        <authorList>
            <person name="Cui Z."/>
            <person name="Gao W."/>
            <person name="Li Q."/>
            <person name="Xu G."/>
            <person name="Zheng L."/>
        </authorList>
    </citation>
    <scope>NUCLEOTIDE SEQUENCE [LARGE SCALE GENOMIC DNA]</scope>
    <source>
        <strain evidence="7 8">D15-8W</strain>
    </source>
</reference>
<keyword evidence="3 5" id="KW-0418">Kinase</keyword>
<dbReference type="AlphaFoldDB" id="N6WSC6"/>
<dbReference type="Gene3D" id="3.40.1160.10">
    <property type="entry name" value="Acetylglutamate kinase-like"/>
    <property type="match status" value="1"/>
</dbReference>
<evidence type="ECO:0000313" key="8">
    <source>
        <dbReference type="Proteomes" id="UP000013165"/>
    </source>
</evidence>
<dbReference type="NCBIfam" id="NF009008">
    <property type="entry name" value="PRK12354.1"/>
    <property type="match status" value="1"/>
</dbReference>
<dbReference type="PATRIC" id="fig|626887.3.peg.4227"/>
<dbReference type="InterPro" id="IPR001048">
    <property type="entry name" value="Asp/Glu/Uridylate_kinase"/>
</dbReference>
<keyword evidence="2 5" id="KW-0808">Transferase</keyword>
<dbReference type="InterPro" id="IPR036393">
    <property type="entry name" value="AceGlu_kinase-like_sf"/>
</dbReference>
<comment type="similarity">
    <text evidence="1 5">Belongs to the carbamate kinase family.</text>
</comment>
<feature type="domain" description="Aspartate/glutamate/uridylate kinase" evidence="6">
    <location>
        <begin position="1"/>
        <end position="281"/>
    </location>
</feature>
<dbReference type="SUPFAM" id="SSF53633">
    <property type="entry name" value="Carbamate kinase-like"/>
    <property type="match status" value="1"/>
</dbReference>
<evidence type="ECO:0000259" key="6">
    <source>
        <dbReference type="Pfam" id="PF00696"/>
    </source>
</evidence>
<sequence>MRIVIALGGNALLRRGEPLSAENQRSNVRVAAAQIALVYPGNELVIAHGNGPQVGLLALQTAADSKNQPYPLDVLGAETEGMIGYMIEQELGNLLPSDVPFATLLTQVEVDHRDPAFRHPTKPIGPVYSRPTAERLAKKYGWQIASDGEKYRRVVASPRPKRIFELRPIEWLLDKGTIVVCAGGGGIPTAYDEHHILRGVEAVIDKDLCSSLLATSLKSDLLVIATDVDAVYCDWGTPRERAIAAAHPEALEKLSFAAGSMGPKVQAACEFARKTGNRAVIGALGDIESIVSGKAGTQVSTNYKGVQYRRPTL</sequence>